<comment type="caution">
    <text evidence="14">The sequence shown here is derived from an EMBL/GenBank/DDBJ whole genome shotgun (WGS) entry which is preliminary data.</text>
</comment>
<evidence type="ECO:0000256" key="8">
    <source>
        <dbReference type="ARBA" id="ARBA00023196"/>
    </source>
</evidence>
<keyword evidence="10" id="KW-1003">Cell membrane</keyword>
<dbReference type="Pfam" id="PF02823">
    <property type="entry name" value="ATP-synt_DE_N"/>
    <property type="match status" value="1"/>
</dbReference>
<evidence type="ECO:0000256" key="10">
    <source>
        <dbReference type="HAMAP-Rule" id="MF_00530"/>
    </source>
</evidence>
<evidence type="ECO:0000313" key="15">
    <source>
        <dbReference type="Proteomes" id="UP001203284"/>
    </source>
</evidence>
<keyword evidence="8 10" id="KW-0139">CF(1)</keyword>
<dbReference type="NCBIfam" id="TIGR01216">
    <property type="entry name" value="ATP_synt_epsi"/>
    <property type="match status" value="1"/>
</dbReference>
<feature type="domain" description="ATP synthase F1 complex delta/epsilon subunit N-terminal" evidence="13">
    <location>
        <begin position="5"/>
        <end position="80"/>
    </location>
</feature>
<evidence type="ECO:0000256" key="3">
    <source>
        <dbReference type="ARBA" id="ARBA00005712"/>
    </source>
</evidence>
<keyword evidence="9 10" id="KW-0066">ATP synthesis</keyword>
<sequence>MASFPFELVSPERLVYSGSVTEVIVPGAEGEFTVLAGHAPFVSTLKPGVLTIKGDGALRKLFVRGGFAEANPQGLTVLAEMTVPLTETSMEQFTQMIRNAEEDLEDARDDATRQKRATYLGDLKAAALAIEAAGRVTH</sequence>
<feature type="coiled-coil region" evidence="12">
    <location>
        <begin position="90"/>
        <end position="117"/>
    </location>
</feature>
<keyword evidence="6 10" id="KW-0406">Ion transport</keyword>
<evidence type="ECO:0000256" key="11">
    <source>
        <dbReference type="RuleBase" id="RU003656"/>
    </source>
</evidence>
<evidence type="ECO:0000256" key="9">
    <source>
        <dbReference type="ARBA" id="ARBA00023310"/>
    </source>
</evidence>
<gene>
    <name evidence="10" type="primary">atpC</name>
    <name evidence="14" type="ORF">MWN34_10510</name>
</gene>
<dbReference type="SUPFAM" id="SSF51344">
    <property type="entry name" value="Epsilon subunit of F1F0-ATP synthase N-terminal domain"/>
    <property type="match status" value="1"/>
</dbReference>
<evidence type="ECO:0000256" key="5">
    <source>
        <dbReference type="ARBA" id="ARBA00022781"/>
    </source>
</evidence>
<dbReference type="RefSeq" id="WP_247029053.1">
    <property type="nucleotide sequence ID" value="NZ_JALKCH010000006.1"/>
</dbReference>
<keyword evidence="7 10" id="KW-0472">Membrane</keyword>
<keyword evidence="4 10" id="KW-0813">Transport</keyword>
<dbReference type="InterPro" id="IPR036771">
    <property type="entry name" value="ATPsynth_dsu/esu_N"/>
</dbReference>
<evidence type="ECO:0000256" key="1">
    <source>
        <dbReference type="ARBA" id="ARBA00003543"/>
    </source>
</evidence>
<dbReference type="NCBIfam" id="NF001851">
    <property type="entry name" value="PRK00571.2-4"/>
    <property type="match status" value="1"/>
</dbReference>
<dbReference type="InterPro" id="IPR001469">
    <property type="entry name" value="ATP_synth_F1_dsu/esu"/>
</dbReference>
<evidence type="ECO:0000256" key="2">
    <source>
        <dbReference type="ARBA" id="ARBA00004184"/>
    </source>
</evidence>
<accession>A0ABT0DBU5</accession>
<comment type="function">
    <text evidence="1 10">Produces ATP from ADP in the presence of a proton gradient across the membrane.</text>
</comment>
<dbReference type="InterPro" id="IPR020546">
    <property type="entry name" value="ATP_synth_F1_dsu/esu_N"/>
</dbReference>
<dbReference type="Proteomes" id="UP001203284">
    <property type="component" value="Unassembled WGS sequence"/>
</dbReference>
<dbReference type="CDD" id="cd12152">
    <property type="entry name" value="F1-ATPase_delta"/>
    <property type="match status" value="1"/>
</dbReference>
<comment type="subunit">
    <text evidence="10 11">F-type ATPases have 2 components, CF(1) - the catalytic core - and CF(0) - the membrane proton channel. CF(1) has five subunits: alpha(3), beta(3), gamma(1), delta(1), epsilon(1). CF(0) has three main subunits: a, b and c.</text>
</comment>
<keyword evidence="12" id="KW-0175">Coiled coil</keyword>
<dbReference type="EMBL" id="JALKCH010000006">
    <property type="protein sequence ID" value="MCK0197344.1"/>
    <property type="molecule type" value="Genomic_DNA"/>
</dbReference>
<evidence type="ECO:0000259" key="13">
    <source>
        <dbReference type="Pfam" id="PF02823"/>
    </source>
</evidence>
<protein>
    <recommendedName>
        <fullName evidence="10">ATP synthase epsilon chain</fullName>
    </recommendedName>
    <alternativeName>
        <fullName evidence="10">ATP synthase F1 sector epsilon subunit</fullName>
    </alternativeName>
    <alternativeName>
        <fullName evidence="10">F-ATPase epsilon subunit</fullName>
    </alternativeName>
</protein>
<comment type="similarity">
    <text evidence="3 10 11">Belongs to the ATPase epsilon chain family.</text>
</comment>
<evidence type="ECO:0000256" key="12">
    <source>
        <dbReference type="SAM" id="Coils"/>
    </source>
</evidence>
<keyword evidence="15" id="KW-1185">Reference proteome</keyword>
<evidence type="ECO:0000256" key="7">
    <source>
        <dbReference type="ARBA" id="ARBA00023136"/>
    </source>
</evidence>
<name>A0ABT0DBU5_9HYPH</name>
<evidence type="ECO:0000256" key="4">
    <source>
        <dbReference type="ARBA" id="ARBA00022448"/>
    </source>
</evidence>
<dbReference type="Gene3D" id="2.60.15.10">
    <property type="entry name" value="F0F1 ATP synthase delta/epsilon subunit, N-terminal"/>
    <property type="match status" value="1"/>
</dbReference>
<evidence type="ECO:0000313" key="14">
    <source>
        <dbReference type="EMBL" id="MCK0197344.1"/>
    </source>
</evidence>
<organism evidence="14 15">
    <name type="scientific">Ancylobacter crimeensis</name>
    <dbReference type="NCBI Taxonomy" id="2579147"/>
    <lineage>
        <taxon>Bacteria</taxon>
        <taxon>Pseudomonadati</taxon>
        <taxon>Pseudomonadota</taxon>
        <taxon>Alphaproteobacteria</taxon>
        <taxon>Hyphomicrobiales</taxon>
        <taxon>Xanthobacteraceae</taxon>
        <taxon>Ancylobacter</taxon>
    </lineage>
</organism>
<reference evidence="14 15" key="1">
    <citation type="submission" date="2022-04" db="EMBL/GenBank/DDBJ databases">
        <authorList>
            <person name="Grouzdev D.S."/>
            <person name="Pantiukh K.S."/>
            <person name="Krutkina M.S."/>
        </authorList>
    </citation>
    <scope>NUCLEOTIDE SEQUENCE [LARGE SCALE GENOMIC DNA]</scope>
    <source>
        <strain evidence="14 15">6x-1</strain>
    </source>
</reference>
<keyword evidence="5 10" id="KW-0375">Hydrogen ion transport</keyword>
<proteinExistence type="inferred from homology"/>
<dbReference type="PANTHER" id="PTHR13822:SF10">
    <property type="entry name" value="ATP SYNTHASE EPSILON CHAIN, CHLOROPLASTIC"/>
    <property type="match status" value="1"/>
</dbReference>
<comment type="subcellular location">
    <subcellularLocation>
        <location evidence="10">Cell membrane</location>
        <topology evidence="10">Peripheral membrane protein</topology>
    </subcellularLocation>
    <subcellularLocation>
        <location evidence="2">Endomembrane system</location>
        <topology evidence="2">Peripheral membrane protein</topology>
    </subcellularLocation>
</comment>
<evidence type="ECO:0000256" key="6">
    <source>
        <dbReference type="ARBA" id="ARBA00023065"/>
    </source>
</evidence>
<dbReference type="HAMAP" id="MF_00530">
    <property type="entry name" value="ATP_synth_epsil_bac"/>
    <property type="match status" value="1"/>
</dbReference>
<dbReference type="PANTHER" id="PTHR13822">
    <property type="entry name" value="ATP SYNTHASE DELTA/EPSILON CHAIN"/>
    <property type="match status" value="1"/>
</dbReference>